<feature type="domain" description="Nuclear receptor" evidence="9">
    <location>
        <begin position="1"/>
        <end position="74"/>
    </location>
</feature>
<dbReference type="SUPFAM" id="SSF57716">
    <property type="entry name" value="Glucocorticoid receptor-like (DNA-binding domain)"/>
    <property type="match status" value="1"/>
</dbReference>
<dbReference type="Gene3D" id="3.30.50.10">
    <property type="entry name" value="Erythroid Transcription Factor GATA-1, subunit A"/>
    <property type="match status" value="1"/>
</dbReference>
<accession>A0AAN5I005</accession>
<dbReference type="PROSITE" id="PS51843">
    <property type="entry name" value="NR_LBD"/>
    <property type="match status" value="1"/>
</dbReference>
<evidence type="ECO:0000256" key="3">
    <source>
        <dbReference type="ARBA" id="ARBA00022833"/>
    </source>
</evidence>
<evidence type="ECO:0000256" key="6">
    <source>
        <dbReference type="ARBA" id="ARBA00023163"/>
    </source>
</evidence>
<feature type="domain" description="NR LBD" evidence="10">
    <location>
        <begin position="109"/>
        <end position="373"/>
    </location>
</feature>
<keyword evidence="3" id="KW-0862">Zinc</keyword>
<dbReference type="PROSITE" id="PS51030">
    <property type="entry name" value="NUCLEAR_REC_DBD_2"/>
    <property type="match status" value="1"/>
</dbReference>
<evidence type="ECO:0000256" key="8">
    <source>
        <dbReference type="ARBA" id="ARBA00023242"/>
    </source>
</evidence>
<dbReference type="Gene3D" id="1.10.565.10">
    <property type="entry name" value="Retinoid X Receptor"/>
    <property type="match status" value="1"/>
</dbReference>
<dbReference type="EMBL" id="BTRK01000004">
    <property type="protein sequence ID" value="GMR46932.1"/>
    <property type="molecule type" value="Genomic_DNA"/>
</dbReference>
<proteinExistence type="predicted"/>
<dbReference type="GO" id="GO:0008270">
    <property type="term" value="F:zinc ion binding"/>
    <property type="evidence" value="ECO:0007669"/>
    <property type="project" value="UniProtKB-KW"/>
</dbReference>
<dbReference type="Proteomes" id="UP001328107">
    <property type="component" value="Unassembled WGS sequence"/>
</dbReference>
<evidence type="ECO:0000313" key="12">
    <source>
        <dbReference type="Proteomes" id="UP001328107"/>
    </source>
</evidence>
<keyword evidence="2" id="KW-0863">Zinc-finger</keyword>
<dbReference type="SMART" id="SM00430">
    <property type="entry name" value="HOLI"/>
    <property type="match status" value="1"/>
</dbReference>
<organism evidence="11 12">
    <name type="scientific">Pristionchus mayeri</name>
    <dbReference type="NCBI Taxonomy" id="1317129"/>
    <lineage>
        <taxon>Eukaryota</taxon>
        <taxon>Metazoa</taxon>
        <taxon>Ecdysozoa</taxon>
        <taxon>Nematoda</taxon>
        <taxon>Chromadorea</taxon>
        <taxon>Rhabditida</taxon>
        <taxon>Rhabditina</taxon>
        <taxon>Diplogasteromorpha</taxon>
        <taxon>Diplogasteroidea</taxon>
        <taxon>Neodiplogasteridae</taxon>
        <taxon>Pristionchus</taxon>
    </lineage>
</organism>
<dbReference type="InterPro" id="IPR001628">
    <property type="entry name" value="Znf_hrmn_rcpt"/>
</dbReference>
<reference evidence="12" key="1">
    <citation type="submission" date="2022-10" db="EMBL/GenBank/DDBJ databases">
        <title>Genome assembly of Pristionchus species.</title>
        <authorList>
            <person name="Yoshida K."/>
            <person name="Sommer R.J."/>
        </authorList>
    </citation>
    <scope>NUCLEOTIDE SEQUENCE [LARGE SCALE GENOMIC DNA]</scope>
    <source>
        <strain evidence="12">RS5460</strain>
    </source>
</reference>
<evidence type="ECO:0000259" key="10">
    <source>
        <dbReference type="PROSITE" id="PS51843"/>
    </source>
</evidence>
<name>A0AAN5I005_9BILA</name>
<keyword evidence="1" id="KW-0479">Metal-binding</keyword>
<sequence>VCAGSTDSANLGLDVCRACTVFYRRSRNRKYVCRSGSGKCSVRDGTNCRKCRLTELEKKLEGKPIGELLTTSDMAVACNNGSVCNGQSTKSSRPLAGLSEITRPITLNGSRPMLQRLQQAYRSMCESRLAGELSRRVPPPHPLDIIEGKYEILPGTFRSIDVANHTFLTALLQFGSSAFPGFDEISRDDKWTIVTNFFGRFRAFEAGYRAEQAFHEDLERTFAGFTLYFDGNMPANFFEGCTVTDEAEAKRIMEDKFKGDFRTGRTHLRSASLRHDEFLSLLALMYWTTDGLSISEVAAQLGKRCRDSVLRELHSYFRDELQMDDYAARLGELLMLLQIFEQRSACASEHFEVLRLLNVFGEESFSYRVTREVKD</sequence>
<dbReference type="GO" id="GO:0005634">
    <property type="term" value="C:nucleus"/>
    <property type="evidence" value="ECO:0007669"/>
    <property type="project" value="TreeGrafter"/>
</dbReference>
<evidence type="ECO:0000259" key="9">
    <source>
        <dbReference type="PROSITE" id="PS51030"/>
    </source>
</evidence>
<evidence type="ECO:0000313" key="11">
    <source>
        <dbReference type="EMBL" id="GMR46932.1"/>
    </source>
</evidence>
<dbReference type="SMART" id="SM00399">
    <property type="entry name" value="ZnF_C4"/>
    <property type="match status" value="1"/>
</dbReference>
<dbReference type="PANTHER" id="PTHR46011:SF6">
    <property type="entry name" value="HIGH ZINC ACTIVATED NUCLEAR RECEPTOR PROTEIN"/>
    <property type="match status" value="1"/>
</dbReference>
<evidence type="ECO:0000256" key="4">
    <source>
        <dbReference type="ARBA" id="ARBA00023015"/>
    </source>
</evidence>
<evidence type="ECO:0008006" key="13">
    <source>
        <dbReference type="Google" id="ProtNLM"/>
    </source>
</evidence>
<dbReference type="InterPro" id="IPR035500">
    <property type="entry name" value="NHR-like_dom_sf"/>
</dbReference>
<dbReference type="GO" id="GO:0043565">
    <property type="term" value="F:sequence-specific DNA binding"/>
    <property type="evidence" value="ECO:0007669"/>
    <property type="project" value="InterPro"/>
</dbReference>
<keyword evidence="7" id="KW-0675">Receptor</keyword>
<feature type="non-terminal residue" evidence="11">
    <location>
        <position position="1"/>
    </location>
</feature>
<evidence type="ECO:0000256" key="7">
    <source>
        <dbReference type="ARBA" id="ARBA00023170"/>
    </source>
</evidence>
<keyword evidence="8" id="KW-0539">Nucleus</keyword>
<dbReference type="InterPro" id="IPR000536">
    <property type="entry name" value="Nucl_hrmn_rcpt_lig-bd"/>
</dbReference>
<evidence type="ECO:0000256" key="1">
    <source>
        <dbReference type="ARBA" id="ARBA00022723"/>
    </source>
</evidence>
<evidence type="ECO:0000256" key="2">
    <source>
        <dbReference type="ARBA" id="ARBA00022771"/>
    </source>
</evidence>
<keyword evidence="4" id="KW-0805">Transcription regulation</keyword>
<evidence type="ECO:0000256" key="5">
    <source>
        <dbReference type="ARBA" id="ARBA00023125"/>
    </source>
</evidence>
<dbReference type="AlphaFoldDB" id="A0AAN5I005"/>
<dbReference type="Pfam" id="PF00104">
    <property type="entry name" value="Hormone_recep"/>
    <property type="match status" value="1"/>
</dbReference>
<comment type="caution">
    <text evidence="11">The sequence shown here is derived from an EMBL/GenBank/DDBJ whole genome shotgun (WGS) entry which is preliminary data.</text>
</comment>
<dbReference type="PANTHER" id="PTHR46011">
    <property type="entry name" value="NUCLEAR HORMONE RECEPTOR FAMILY MEMBER NHR-86-RELATED"/>
    <property type="match status" value="1"/>
</dbReference>
<dbReference type="SUPFAM" id="SSF48508">
    <property type="entry name" value="Nuclear receptor ligand-binding domain"/>
    <property type="match status" value="1"/>
</dbReference>
<keyword evidence="6" id="KW-0804">Transcription</keyword>
<keyword evidence="12" id="KW-1185">Reference proteome</keyword>
<gene>
    <name evidence="11" type="ORF">PMAYCL1PPCAC_17127</name>
</gene>
<protein>
    <recommendedName>
        <fullName evidence="13">Nuclear receptor</fullName>
    </recommendedName>
</protein>
<dbReference type="InterPro" id="IPR013088">
    <property type="entry name" value="Znf_NHR/GATA"/>
</dbReference>
<keyword evidence="5" id="KW-0238">DNA-binding</keyword>
<dbReference type="GO" id="GO:0003700">
    <property type="term" value="F:DNA-binding transcription factor activity"/>
    <property type="evidence" value="ECO:0007669"/>
    <property type="project" value="InterPro"/>
</dbReference>